<dbReference type="EMBL" id="CP126101">
    <property type="protein sequence ID" value="WHY50359.1"/>
    <property type="molecule type" value="Genomic_DNA"/>
</dbReference>
<dbReference type="Proteomes" id="UP001178322">
    <property type="component" value="Chromosome"/>
</dbReference>
<proteinExistence type="predicted"/>
<dbReference type="RefSeq" id="WP_283869037.1">
    <property type="nucleotide sequence ID" value="NZ_CP126101.1"/>
</dbReference>
<dbReference type="InterPro" id="IPR010921">
    <property type="entry name" value="Trp_repressor/repl_initiator"/>
</dbReference>
<evidence type="ECO:0000313" key="2">
    <source>
        <dbReference type="Proteomes" id="UP001178322"/>
    </source>
</evidence>
<organism evidence="1 2">
    <name type="scientific">Lysinibacillus pakistanensis</name>
    <dbReference type="NCBI Taxonomy" id="759811"/>
    <lineage>
        <taxon>Bacteria</taxon>
        <taxon>Bacillati</taxon>
        <taxon>Bacillota</taxon>
        <taxon>Bacilli</taxon>
        <taxon>Bacillales</taxon>
        <taxon>Bacillaceae</taxon>
        <taxon>Lysinibacillus</taxon>
    </lineage>
</organism>
<name>A0AAX3WUG3_9BACI</name>
<accession>A0AAX3WUG3</accession>
<dbReference type="AlphaFoldDB" id="A0AAX3WUG3"/>
<dbReference type="PANTHER" id="PTHR33795:SF1">
    <property type="entry name" value="INSERTION ELEMENT IS150 PROTEIN INSJ"/>
    <property type="match status" value="1"/>
</dbReference>
<dbReference type="InterPro" id="IPR052057">
    <property type="entry name" value="IS150/IS1296_orfA-like"/>
</dbReference>
<dbReference type="GO" id="GO:0043565">
    <property type="term" value="F:sequence-specific DNA binding"/>
    <property type="evidence" value="ECO:0007669"/>
    <property type="project" value="InterPro"/>
</dbReference>
<sequence>MSKYDYEFKKKVVEAYFQGEGGYRHLALQFGISGHGVVRIWLKQVAALGFDSLRKRARHAGYTIQFKLDVINY</sequence>
<dbReference type="Gene3D" id="1.10.10.60">
    <property type="entry name" value="Homeodomain-like"/>
    <property type="match status" value="1"/>
</dbReference>
<reference evidence="1" key="1">
    <citation type="submission" date="2023-05" db="EMBL/GenBank/DDBJ databases">
        <title>Comparative genomics of Bacillaceae isolates and their secondary metabolite potential.</title>
        <authorList>
            <person name="Song L."/>
            <person name="Nielsen L.J."/>
            <person name="Mohite O."/>
            <person name="Xu X."/>
            <person name="Weber T."/>
            <person name="Kovacs A.T."/>
        </authorList>
    </citation>
    <scope>NUCLEOTIDE SEQUENCE</scope>
    <source>
        <strain evidence="1">LY1</strain>
    </source>
</reference>
<dbReference type="PANTHER" id="PTHR33795">
    <property type="entry name" value="INSERTION ELEMENT IS150 PROTEIN INSJ"/>
    <property type="match status" value="1"/>
</dbReference>
<protein>
    <submittedName>
        <fullName evidence="1">Transposase</fullName>
    </submittedName>
</protein>
<dbReference type="SUPFAM" id="SSF48295">
    <property type="entry name" value="TrpR-like"/>
    <property type="match status" value="1"/>
</dbReference>
<evidence type="ECO:0000313" key="1">
    <source>
        <dbReference type="EMBL" id="WHY50359.1"/>
    </source>
</evidence>
<gene>
    <name evidence="1" type="ORF">QNH24_18805</name>
</gene>